<keyword evidence="4 7" id="KW-0413">Isomerase</keyword>
<feature type="domain" description="Chorismate mutase" evidence="6">
    <location>
        <begin position="25"/>
        <end position="120"/>
    </location>
</feature>
<dbReference type="PANTHER" id="PTHR38041">
    <property type="entry name" value="CHORISMATE MUTASE"/>
    <property type="match status" value="1"/>
</dbReference>
<reference evidence="8" key="1">
    <citation type="journal article" date="2019" name="Int. J. Syst. Evol. Microbiol.">
        <title>The Global Catalogue of Microorganisms (GCM) 10K type strain sequencing project: providing services to taxonomists for standard genome sequencing and annotation.</title>
        <authorList>
            <consortium name="The Broad Institute Genomics Platform"/>
            <consortium name="The Broad Institute Genome Sequencing Center for Infectious Disease"/>
            <person name="Wu L."/>
            <person name="Ma J."/>
        </authorList>
    </citation>
    <scope>NUCLEOTIDE SEQUENCE [LARGE SCALE GENOMIC DNA]</scope>
    <source>
        <strain evidence="8">JCM 17066</strain>
    </source>
</reference>
<evidence type="ECO:0000256" key="4">
    <source>
        <dbReference type="ARBA" id="ARBA00023235"/>
    </source>
</evidence>
<dbReference type="Pfam" id="PF01817">
    <property type="entry name" value="CM_2"/>
    <property type="match status" value="1"/>
</dbReference>
<dbReference type="PANTHER" id="PTHR38041:SF2">
    <property type="entry name" value="SECRETED CHORISMATE MUTASE"/>
    <property type="match status" value="1"/>
</dbReference>
<accession>A0ABW0MC41</accession>
<evidence type="ECO:0000259" key="6">
    <source>
        <dbReference type="PROSITE" id="PS51168"/>
    </source>
</evidence>
<name>A0ABW0MC41_9BURK</name>
<evidence type="ECO:0000256" key="5">
    <source>
        <dbReference type="SAM" id="SignalP"/>
    </source>
</evidence>
<comment type="caution">
    <text evidence="7">The sequence shown here is derived from an EMBL/GenBank/DDBJ whole genome shotgun (WGS) entry which is preliminary data.</text>
</comment>
<dbReference type="PROSITE" id="PS51168">
    <property type="entry name" value="CHORISMATE_MUT_2"/>
    <property type="match status" value="1"/>
</dbReference>
<dbReference type="SUPFAM" id="SSF48600">
    <property type="entry name" value="Chorismate mutase II"/>
    <property type="match status" value="1"/>
</dbReference>
<dbReference type="Gene3D" id="1.20.59.10">
    <property type="entry name" value="Chorismate mutase"/>
    <property type="match status" value="1"/>
</dbReference>
<dbReference type="InterPro" id="IPR036263">
    <property type="entry name" value="Chorismate_II_sf"/>
</dbReference>
<dbReference type="InterPro" id="IPR008240">
    <property type="entry name" value="Chorismate_mutase_periplasmic"/>
</dbReference>
<keyword evidence="8" id="KW-1185">Reference proteome</keyword>
<dbReference type="Proteomes" id="UP001596045">
    <property type="component" value="Unassembled WGS sequence"/>
</dbReference>
<sequence>MYRHKLCVALLSVAFIELVSAADISVTPTSVKDGKTPLTAPATINLEPLRRLMDERLSLMPDVARYKWNTKSAIDDLPREQKIIDGLTAKALALGVPAAWAEQFFRAQIEAAKVIQREHFARWEKAGMGSFADVPDLGAEIRPRLDALTSQLLRELAVAWPALADPAQRDRIATTMQGMLSVSISREAAALAAVPLIDGSASMLAPNNDLPRTATENGEKN</sequence>
<comment type="pathway">
    <text evidence="1">Metabolic intermediate biosynthesis; prephenate biosynthesis; prephenate from chorismate: step 1/1.</text>
</comment>
<evidence type="ECO:0000256" key="3">
    <source>
        <dbReference type="ARBA" id="ARBA00022729"/>
    </source>
</evidence>
<dbReference type="InterPro" id="IPR051331">
    <property type="entry name" value="Chorismate_mutase-related"/>
</dbReference>
<dbReference type="EC" id="5.4.99.5" evidence="2"/>
<organism evidence="7 8">
    <name type="scientific">Paraherbaspirillum soli</name>
    <dbReference type="NCBI Taxonomy" id="631222"/>
    <lineage>
        <taxon>Bacteria</taxon>
        <taxon>Pseudomonadati</taxon>
        <taxon>Pseudomonadota</taxon>
        <taxon>Betaproteobacteria</taxon>
        <taxon>Burkholderiales</taxon>
        <taxon>Oxalobacteraceae</taxon>
        <taxon>Paraherbaspirillum</taxon>
    </lineage>
</organism>
<evidence type="ECO:0000313" key="8">
    <source>
        <dbReference type="Proteomes" id="UP001596045"/>
    </source>
</evidence>
<dbReference type="EMBL" id="JBHSMT010000028">
    <property type="protein sequence ID" value="MFC5475610.1"/>
    <property type="molecule type" value="Genomic_DNA"/>
</dbReference>
<proteinExistence type="predicted"/>
<dbReference type="SMART" id="SM00830">
    <property type="entry name" value="CM_2"/>
    <property type="match status" value="1"/>
</dbReference>
<dbReference type="NCBIfam" id="TIGR01806">
    <property type="entry name" value="CM_mono2"/>
    <property type="match status" value="1"/>
</dbReference>
<evidence type="ECO:0000256" key="2">
    <source>
        <dbReference type="ARBA" id="ARBA00012404"/>
    </source>
</evidence>
<dbReference type="GO" id="GO:0004106">
    <property type="term" value="F:chorismate mutase activity"/>
    <property type="evidence" value="ECO:0007669"/>
    <property type="project" value="UniProtKB-EC"/>
</dbReference>
<dbReference type="RefSeq" id="WP_378999060.1">
    <property type="nucleotide sequence ID" value="NZ_JBHSMT010000028.1"/>
</dbReference>
<dbReference type="InterPro" id="IPR002701">
    <property type="entry name" value="CM_II_prokaryot"/>
</dbReference>
<dbReference type="InterPro" id="IPR036979">
    <property type="entry name" value="CM_dom_sf"/>
</dbReference>
<gene>
    <name evidence="7" type="primary">aroQ</name>
    <name evidence="7" type="ORF">ACFPM8_16740</name>
</gene>
<protein>
    <recommendedName>
        <fullName evidence="2">chorismate mutase</fullName>
        <ecNumber evidence="2">5.4.99.5</ecNumber>
    </recommendedName>
</protein>
<feature type="signal peptide" evidence="5">
    <location>
        <begin position="1"/>
        <end position="21"/>
    </location>
</feature>
<feature type="chain" id="PRO_5046753208" description="chorismate mutase" evidence="5">
    <location>
        <begin position="22"/>
        <end position="221"/>
    </location>
</feature>
<evidence type="ECO:0000313" key="7">
    <source>
        <dbReference type="EMBL" id="MFC5475610.1"/>
    </source>
</evidence>
<evidence type="ECO:0000256" key="1">
    <source>
        <dbReference type="ARBA" id="ARBA00004817"/>
    </source>
</evidence>
<keyword evidence="3 5" id="KW-0732">Signal</keyword>